<sequence length="37" mass="4467">MQIPWTSISRRVWRTQFQSSVQSLKSFHQEGVYQARI</sequence>
<dbReference type="EMBL" id="HACA01005123">
    <property type="protein sequence ID" value="CDW22484.1"/>
    <property type="molecule type" value="Transcribed_RNA"/>
</dbReference>
<proteinExistence type="predicted"/>
<evidence type="ECO:0000313" key="1">
    <source>
        <dbReference type="EMBL" id="CDW22484.1"/>
    </source>
</evidence>
<organism evidence="1">
    <name type="scientific">Lepeophtheirus salmonis</name>
    <name type="common">Salmon louse</name>
    <name type="synonym">Caligus salmonis</name>
    <dbReference type="NCBI Taxonomy" id="72036"/>
    <lineage>
        <taxon>Eukaryota</taxon>
        <taxon>Metazoa</taxon>
        <taxon>Ecdysozoa</taxon>
        <taxon>Arthropoda</taxon>
        <taxon>Crustacea</taxon>
        <taxon>Multicrustacea</taxon>
        <taxon>Hexanauplia</taxon>
        <taxon>Copepoda</taxon>
        <taxon>Siphonostomatoida</taxon>
        <taxon>Caligidae</taxon>
        <taxon>Lepeophtheirus</taxon>
    </lineage>
</organism>
<dbReference type="AlphaFoldDB" id="A0A0K2T8R3"/>
<name>A0A0K2T8R3_LEPSM</name>
<protein>
    <submittedName>
        <fullName evidence="1">Uncharacterized protein</fullName>
    </submittedName>
</protein>
<reference evidence="1" key="1">
    <citation type="submission" date="2014-05" db="EMBL/GenBank/DDBJ databases">
        <authorList>
            <person name="Chronopoulou M."/>
        </authorList>
    </citation>
    <scope>NUCLEOTIDE SEQUENCE</scope>
    <source>
        <tissue evidence="1">Whole organism</tissue>
    </source>
</reference>
<accession>A0A0K2T8R3</accession>